<keyword evidence="1" id="KW-0812">Transmembrane</keyword>
<gene>
    <name evidence="2" type="ORF">H9632_07035</name>
</gene>
<comment type="caution">
    <text evidence="2">The sequence shown here is derived from an EMBL/GenBank/DDBJ whole genome shotgun (WGS) entry which is preliminary data.</text>
</comment>
<evidence type="ECO:0000313" key="2">
    <source>
        <dbReference type="EMBL" id="MBD8032817.1"/>
    </source>
</evidence>
<keyword evidence="3" id="KW-1185">Reference proteome</keyword>
<reference evidence="2 3" key="1">
    <citation type="submission" date="2020-08" db="EMBL/GenBank/DDBJ databases">
        <title>A Genomic Blueprint of the Chicken Gut Microbiome.</title>
        <authorList>
            <person name="Gilroy R."/>
            <person name="Ravi A."/>
            <person name="Getino M."/>
            <person name="Pursley I."/>
            <person name="Horton D.L."/>
            <person name="Alikhan N.-F."/>
            <person name="Baker D."/>
            <person name="Gharbi K."/>
            <person name="Hall N."/>
            <person name="Watson M."/>
            <person name="Adriaenssens E.M."/>
            <person name="Foster-Nyarko E."/>
            <person name="Jarju S."/>
            <person name="Secka A."/>
            <person name="Antonio M."/>
            <person name="Oren A."/>
            <person name="Chaudhuri R."/>
            <person name="La Ragione R.M."/>
            <person name="Hildebrand F."/>
            <person name="Pallen M.J."/>
        </authorList>
    </citation>
    <scope>NUCLEOTIDE SEQUENCE [LARGE SCALE GENOMIC DNA]</scope>
    <source>
        <strain evidence="2 3">Sa1YVA6</strain>
    </source>
</reference>
<accession>A0ABR8XLJ7</accession>
<evidence type="ECO:0000256" key="1">
    <source>
        <dbReference type="SAM" id="Phobius"/>
    </source>
</evidence>
<organism evidence="2 3">
    <name type="scientific">Solibacillus merdavium</name>
    <dbReference type="NCBI Taxonomy" id="2762218"/>
    <lineage>
        <taxon>Bacteria</taxon>
        <taxon>Bacillati</taxon>
        <taxon>Bacillota</taxon>
        <taxon>Bacilli</taxon>
        <taxon>Bacillales</taxon>
        <taxon>Caryophanaceae</taxon>
        <taxon>Solibacillus</taxon>
    </lineage>
</organism>
<keyword evidence="1" id="KW-0472">Membrane</keyword>
<keyword evidence="1" id="KW-1133">Transmembrane helix</keyword>
<dbReference type="Proteomes" id="UP000600565">
    <property type="component" value="Unassembled WGS sequence"/>
</dbReference>
<protein>
    <submittedName>
        <fullName evidence="2">Uncharacterized protein</fullName>
    </submittedName>
</protein>
<name>A0ABR8XLJ7_9BACL</name>
<feature type="transmembrane region" description="Helical" evidence="1">
    <location>
        <begin position="7"/>
        <end position="24"/>
    </location>
</feature>
<dbReference type="EMBL" id="JACSPW010000005">
    <property type="protein sequence ID" value="MBD8032817.1"/>
    <property type="molecule type" value="Genomic_DNA"/>
</dbReference>
<proteinExistence type="predicted"/>
<sequence>MTIGQHIRVLICVAAMGCITGFVLNGTEIDTDSPYIDYIKAQKWPYKENASISEVFDTHYETTYWEYFTARAGQHVVQFTGTDDEQQFVFQFIVEEDYSSFSFGALKQNNILLRPDAKWTYVKSLTIKKRRKLKKSSSAFDVFLLSLCLKREIPI</sequence>
<evidence type="ECO:0000313" key="3">
    <source>
        <dbReference type="Proteomes" id="UP000600565"/>
    </source>
</evidence>
<dbReference type="RefSeq" id="WP_191703404.1">
    <property type="nucleotide sequence ID" value="NZ_JACSPW010000005.1"/>
</dbReference>